<dbReference type="SUPFAM" id="SSF81383">
    <property type="entry name" value="F-box domain"/>
    <property type="match status" value="1"/>
</dbReference>
<evidence type="ECO:0000313" key="2">
    <source>
        <dbReference type="EMBL" id="RPA77366.1"/>
    </source>
</evidence>
<dbReference type="AlphaFoldDB" id="A0A3N4HW99"/>
<keyword evidence="3" id="KW-1185">Reference proteome</keyword>
<protein>
    <recommendedName>
        <fullName evidence="1">F-box domain-containing protein</fullName>
    </recommendedName>
</protein>
<name>A0A3N4HW99_ASCIM</name>
<reference evidence="2 3" key="1">
    <citation type="journal article" date="2018" name="Nat. Ecol. Evol.">
        <title>Pezizomycetes genomes reveal the molecular basis of ectomycorrhizal truffle lifestyle.</title>
        <authorList>
            <person name="Murat C."/>
            <person name="Payen T."/>
            <person name="Noel B."/>
            <person name="Kuo A."/>
            <person name="Morin E."/>
            <person name="Chen J."/>
            <person name="Kohler A."/>
            <person name="Krizsan K."/>
            <person name="Balestrini R."/>
            <person name="Da Silva C."/>
            <person name="Montanini B."/>
            <person name="Hainaut M."/>
            <person name="Levati E."/>
            <person name="Barry K.W."/>
            <person name="Belfiori B."/>
            <person name="Cichocki N."/>
            <person name="Clum A."/>
            <person name="Dockter R.B."/>
            <person name="Fauchery L."/>
            <person name="Guy J."/>
            <person name="Iotti M."/>
            <person name="Le Tacon F."/>
            <person name="Lindquist E.A."/>
            <person name="Lipzen A."/>
            <person name="Malagnac F."/>
            <person name="Mello A."/>
            <person name="Molinier V."/>
            <person name="Miyauchi S."/>
            <person name="Poulain J."/>
            <person name="Riccioni C."/>
            <person name="Rubini A."/>
            <person name="Sitrit Y."/>
            <person name="Splivallo R."/>
            <person name="Traeger S."/>
            <person name="Wang M."/>
            <person name="Zifcakova L."/>
            <person name="Wipf D."/>
            <person name="Zambonelli A."/>
            <person name="Paolocci F."/>
            <person name="Nowrousian M."/>
            <person name="Ottonello S."/>
            <person name="Baldrian P."/>
            <person name="Spatafora J.W."/>
            <person name="Henrissat B."/>
            <person name="Nagy L.G."/>
            <person name="Aury J.M."/>
            <person name="Wincker P."/>
            <person name="Grigoriev I.V."/>
            <person name="Bonfante P."/>
            <person name="Martin F.M."/>
        </authorList>
    </citation>
    <scope>NUCLEOTIDE SEQUENCE [LARGE SCALE GENOMIC DNA]</scope>
    <source>
        <strain evidence="2 3">RN42</strain>
    </source>
</reference>
<dbReference type="Pfam" id="PF00646">
    <property type="entry name" value="F-box"/>
    <property type="match status" value="2"/>
</dbReference>
<sequence length="262" mass="30400">MPRHKTNECLLLRLPLELRLIIYETCSAFTLLHLSLTCAQLRAEVAARPEIYTNTYGYDTNTAGPLSMYNIRLVKDWTERRVLLERYQVSRQRGSIWGASPLLHLPLELRLEIYSHCSTFALLLLSSTCHQARAEITSRPALYTQTMGYVRERPGARDCLSVCYVRFVTCEEEKALMKRLYGVPTRLDTLPGDLWKYWFCCGNCFEVRCDVRREGEVRVAAEEKKLCNFCAMRVMYGDCKCLECQLRPINREDIKGARLFKS</sequence>
<evidence type="ECO:0000259" key="1">
    <source>
        <dbReference type="Pfam" id="PF00646"/>
    </source>
</evidence>
<dbReference type="InterPro" id="IPR001810">
    <property type="entry name" value="F-box_dom"/>
</dbReference>
<feature type="domain" description="F-box" evidence="1">
    <location>
        <begin position="11"/>
        <end position="42"/>
    </location>
</feature>
<feature type="domain" description="F-box" evidence="1">
    <location>
        <begin position="102"/>
        <end position="138"/>
    </location>
</feature>
<accession>A0A3N4HW99</accession>
<dbReference type="EMBL" id="ML119727">
    <property type="protein sequence ID" value="RPA77366.1"/>
    <property type="molecule type" value="Genomic_DNA"/>
</dbReference>
<evidence type="ECO:0000313" key="3">
    <source>
        <dbReference type="Proteomes" id="UP000275078"/>
    </source>
</evidence>
<organism evidence="2 3">
    <name type="scientific">Ascobolus immersus RN42</name>
    <dbReference type="NCBI Taxonomy" id="1160509"/>
    <lineage>
        <taxon>Eukaryota</taxon>
        <taxon>Fungi</taxon>
        <taxon>Dikarya</taxon>
        <taxon>Ascomycota</taxon>
        <taxon>Pezizomycotina</taxon>
        <taxon>Pezizomycetes</taxon>
        <taxon>Pezizales</taxon>
        <taxon>Ascobolaceae</taxon>
        <taxon>Ascobolus</taxon>
    </lineage>
</organism>
<dbReference type="InterPro" id="IPR036047">
    <property type="entry name" value="F-box-like_dom_sf"/>
</dbReference>
<gene>
    <name evidence="2" type="ORF">BJ508DRAFT_330221</name>
</gene>
<proteinExistence type="predicted"/>
<dbReference type="Proteomes" id="UP000275078">
    <property type="component" value="Unassembled WGS sequence"/>
</dbReference>